<dbReference type="EMBL" id="CM047580">
    <property type="protein sequence ID" value="KAI9921895.1"/>
    <property type="molecule type" value="Genomic_DNA"/>
</dbReference>
<sequence length="179" mass="20492">MFIENTQMISWRQYIEGHSEYHLKQSFAQDIPPSRLEPSSQGPWYLHRSTQNPVRSVLAAASHRRTCSVCQMGMNEFCYRPEGIWCHLDRGVKTTTAVRVLFAVLETLAKHMVGLELRWDCTGKFRINHTLVATWTLHTAPEILTTHGQATARFARSTKKLSRLFVLSFEKTGQNGSNI</sequence>
<organism evidence="1 2">
    <name type="scientific">Peronosclerospora sorghi</name>
    <dbReference type="NCBI Taxonomy" id="230839"/>
    <lineage>
        <taxon>Eukaryota</taxon>
        <taxon>Sar</taxon>
        <taxon>Stramenopiles</taxon>
        <taxon>Oomycota</taxon>
        <taxon>Peronosporomycetes</taxon>
        <taxon>Peronosporales</taxon>
        <taxon>Peronosporaceae</taxon>
        <taxon>Peronosclerospora</taxon>
    </lineage>
</organism>
<name>A0ACC0WSK5_9STRA</name>
<proteinExistence type="predicted"/>
<protein>
    <submittedName>
        <fullName evidence="1">Uncharacterized protein</fullName>
    </submittedName>
</protein>
<gene>
    <name evidence="1" type="ORF">PsorP6_000075</name>
</gene>
<reference evidence="1 2" key="1">
    <citation type="journal article" date="2022" name="bioRxiv">
        <title>The genome of the oomycete Peronosclerospora sorghi, a cosmopolitan pathogen of maize and sorghum, is inflated with dispersed pseudogenes.</title>
        <authorList>
            <person name="Fletcher K."/>
            <person name="Martin F."/>
            <person name="Isakeit T."/>
            <person name="Cavanaugh K."/>
            <person name="Magill C."/>
            <person name="Michelmore R."/>
        </authorList>
    </citation>
    <scope>NUCLEOTIDE SEQUENCE [LARGE SCALE GENOMIC DNA]</scope>
    <source>
        <strain evidence="1">P6</strain>
    </source>
</reference>
<dbReference type="Proteomes" id="UP001163321">
    <property type="component" value="Chromosome 1"/>
</dbReference>
<accession>A0ACC0WSK5</accession>
<keyword evidence="2" id="KW-1185">Reference proteome</keyword>
<evidence type="ECO:0000313" key="1">
    <source>
        <dbReference type="EMBL" id="KAI9921895.1"/>
    </source>
</evidence>
<evidence type="ECO:0000313" key="2">
    <source>
        <dbReference type="Proteomes" id="UP001163321"/>
    </source>
</evidence>
<comment type="caution">
    <text evidence="1">The sequence shown here is derived from an EMBL/GenBank/DDBJ whole genome shotgun (WGS) entry which is preliminary data.</text>
</comment>